<keyword evidence="12" id="KW-1185">Reference proteome</keyword>
<evidence type="ECO:0000256" key="1">
    <source>
        <dbReference type="ARBA" id="ARBA00005762"/>
    </source>
</evidence>
<evidence type="ECO:0000313" key="11">
    <source>
        <dbReference type="EMBL" id="KAK8768887.1"/>
    </source>
</evidence>
<dbReference type="GO" id="GO:0003723">
    <property type="term" value="F:RNA binding"/>
    <property type="evidence" value="ECO:0007669"/>
    <property type="project" value="UniProtKB-KW"/>
</dbReference>
<dbReference type="AlphaFoldDB" id="A0AAQ4E2E7"/>
<dbReference type="PANTHER" id="PTHR23079">
    <property type="entry name" value="RNA-DEPENDENT RNA POLYMERASE"/>
    <property type="match status" value="1"/>
</dbReference>
<evidence type="ECO:0000256" key="2">
    <source>
        <dbReference type="ARBA" id="ARBA00022484"/>
    </source>
</evidence>
<evidence type="ECO:0000259" key="10">
    <source>
        <dbReference type="Pfam" id="PF26253"/>
    </source>
</evidence>
<evidence type="ECO:0000256" key="3">
    <source>
        <dbReference type="ARBA" id="ARBA00022679"/>
    </source>
</evidence>
<evidence type="ECO:0000259" key="9">
    <source>
        <dbReference type="Pfam" id="PF05183"/>
    </source>
</evidence>
<dbReference type="EMBL" id="JARKHS020023311">
    <property type="protein sequence ID" value="KAK8768887.1"/>
    <property type="molecule type" value="Genomic_DNA"/>
</dbReference>
<gene>
    <name evidence="11" type="ORF">V5799_014644</name>
</gene>
<protein>
    <recommendedName>
        <fullName evidence="8">RNA-dependent RNA polymerase</fullName>
        <ecNumber evidence="8">2.7.7.48</ecNumber>
    </recommendedName>
</protein>
<reference evidence="11 12" key="1">
    <citation type="journal article" date="2023" name="Arcadia Sci">
        <title>De novo assembly of a long-read Amblyomma americanum tick genome.</title>
        <authorList>
            <person name="Chou S."/>
            <person name="Poskanzer K.E."/>
            <person name="Rollins M."/>
            <person name="Thuy-Boun P.S."/>
        </authorList>
    </citation>
    <scope>NUCLEOTIDE SEQUENCE [LARGE SCALE GENOMIC DNA]</scope>
    <source>
        <strain evidence="11">F_SG_1</strain>
        <tissue evidence="11">Salivary glands</tissue>
    </source>
</reference>
<evidence type="ECO:0000256" key="5">
    <source>
        <dbReference type="ARBA" id="ARBA00022884"/>
    </source>
</evidence>
<comment type="caution">
    <text evidence="11">The sequence shown here is derived from an EMBL/GenBank/DDBJ whole genome shotgun (WGS) entry which is preliminary data.</text>
</comment>
<dbReference type="GO" id="GO:0003968">
    <property type="term" value="F:RNA-directed RNA polymerase activity"/>
    <property type="evidence" value="ECO:0007669"/>
    <property type="project" value="UniProtKB-KW"/>
</dbReference>
<evidence type="ECO:0000256" key="4">
    <source>
        <dbReference type="ARBA" id="ARBA00022695"/>
    </source>
</evidence>
<evidence type="ECO:0000313" key="12">
    <source>
        <dbReference type="Proteomes" id="UP001321473"/>
    </source>
</evidence>
<dbReference type="GO" id="GO:0030422">
    <property type="term" value="P:siRNA processing"/>
    <property type="evidence" value="ECO:0007669"/>
    <property type="project" value="TreeGrafter"/>
</dbReference>
<keyword evidence="3 8" id="KW-0808">Transferase</keyword>
<dbReference type="Pfam" id="PF26253">
    <property type="entry name" value="RdRP_head"/>
    <property type="match status" value="2"/>
</dbReference>
<dbReference type="InterPro" id="IPR058752">
    <property type="entry name" value="RDRP_C_head"/>
</dbReference>
<evidence type="ECO:0000256" key="7">
    <source>
        <dbReference type="ARBA" id="ARBA00048744"/>
    </source>
</evidence>
<feature type="domain" description="RDRP C-terminal head" evidence="10">
    <location>
        <begin position="298"/>
        <end position="423"/>
    </location>
</feature>
<dbReference type="InterPro" id="IPR057596">
    <property type="entry name" value="RDRP_core"/>
</dbReference>
<organism evidence="11 12">
    <name type="scientific">Amblyomma americanum</name>
    <name type="common">Lone star tick</name>
    <dbReference type="NCBI Taxonomy" id="6943"/>
    <lineage>
        <taxon>Eukaryota</taxon>
        <taxon>Metazoa</taxon>
        <taxon>Ecdysozoa</taxon>
        <taxon>Arthropoda</taxon>
        <taxon>Chelicerata</taxon>
        <taxon>Arachnida</taxon>
        <taxon>Acari</taxon>
        <taxon>Parasitiformes</taxon>
        <taxon>Ixodida</taxon>
        <taxon>Ixodoidea</taxon>
        <taxon>Ixodidae</taxon>
        <taxon>Amblyomminae</taxon>
        <taxon>Amblyomma</taxon>
    </lineage>
</organism>
<dbReference type="EC" id="2.7.7.48" evidence="8"/>
<feature type="domain" description="RDRP core" evidence="9">
    <location>
        <begin position="132"/>
        <end position="267"/>
    </location>
</feature>
<comment type="similarity">
    <text evidence="1 8">Belongs to the RdRP family.</text>
</comment>
<keyword evidence="2 8" id="KW-0696">RNA-directed RNA polymerase</keyword>
<dbReference type="PANTHER" id="PTHR23079:SF55">
    <property type="entry name" value="RNA-DIRECTED RNA POLYMERASE"/>
    <property type="match status" value="1"/>
</dbReference>
<comment type="catalytic activity">
    <reaction evidence="7 8">
        <text>RNA(n) + a ribonucleoside 5'-triphosphate = RNA(n+1) + diphosphate</text>
        <dbReference type="Rhea" id="RHEA:21248"/>
        <dbReference type="Rhea" id="RHEA-COMP:14527"/>
        <dbReference type="Rhea" id="RHEA-COMP:17342"/>
        <dbReference type="ChEBI" id="CHEBI:33019"/>
        <dbReference type="ChEBI" id="CHEBI:61557"/>
        <dbReference type="ChEBI" id="CHEBI:140395"/>
        <dbReference type="EC" id="2.7.7.48"/>
    </reaction>
</comment>
<name>A0AAQ4E2E7_AMBAM</name>
<dbReference type="Pfam" id="PF05183">
    <property type="entry name" value="RdRP"/>
    <property type="match status" value="2"/>
</dbReference>
<feature type="domain" description="RDRP C-terminal head" evidence="10">
    <location>
        <begin position="678"/>
        <end position="815"/>
    </location>
</feature>
<keyword evidence="5 8" id="KW-0694">RNA-binding</keyword>
<evidence type="ECO:0000256" key="8">
    <source>
        <dbReference type="RuleBase" id="RU363098"/>
    </source>
</evidence>
<dbReference type="Proteomes" id="UP001321473">
    <property type="component" value="Unassembled WGS sequence"/>
</dbReference>
<evidence type="ECO:0000256" key="6">
    <source>
        <dbReference type="ARBA" id="ARBA00023158"/>
    </source>
</evidence>
<keyword evidence="4 8" id="KW-0548">Nucleotidyltransferase</keyword>
<dbReference type="GO" id="GO:0031380">
    <property type="term" value="C:nuclear RNA-directed RNA polymerase complex"/>
    <property type="evidence" value="ECO:0007669"/>
    <property type="project" value="TreeGrafter"/>
</dbReference>
<proteinExistence type="inferred from homology"/>
<keyword evidence="6" id="KW-0943">RNA-mediated gene silencing</keyword>
<accession>A0AAQ4E2E7</accession>
<feature type="domain" description="RDRP core" evidence="9">
    <location>
        <begin position="511"/>
        <end position="647"/>
    </location>
</feature>
<dbReference type="InterPro" id="IPR007855">
    <property type="entry name" value="RDRP"/>
</dbReference>
<sequence length="847" mass="96297">MATGPGAAPDLVRCRNLAVLLEALESRDTDDDVQHAFYWPSFERLDLLRWVLVSIDPSGATERYLCSTGDVVEVRERVLGVLTQIKHFSSEHYAEFVYSLALPAVQKPLWIHLMKTAEWAQNELLQQQPERSDLNADEYIVIWDRNLFFPGPNQEPMIYGQKVQQQRSELSLVDGMTKFISDYMKNDHVGVMSNAHLAMADKLKDGVFSKQCLSIAAIISTCQDFAKTVVAAVLEKHERPREYPDFMAKGCHKNTYRSNRVLGHLYRFQRFLESVVSTSFNSHLVDGRSNMKLLEFHGWMSYRSVVEELRVAYESDMDGILKQYGIKTEAEVVAGFINDTSSFNRSHYVKSNVEVLVTKQNRAIAESTRERFFEEVEEACYLESAFSTEEKTTILLRMASACFMVTYSNAQKTCSSFPWIFSHLIFLVMASASRCEMPYRQGNLLIACLDSQLPPASSQLSAKSIALEVVLKWAVKEDLLLQDASVRCARICRHCLETIFINSARAEDAIGSDLDGDEYIVIWDRNLFFPGPNQEPMIYGQKVQQQRSELSLVDGMTKFISDYIKNDNVGVMSNAHLAMADKLKDGVFSKQCLSIAAKISTCLDFAKTGVAAVLEKHERPREYPDFMAKGCHKNTYRSNRVLGHLYRFQRFLESVVSTSFNSHLVDGRSNIKLLEFHGWMSYRSVVEELRAAYESDMDGILKQYGIKTEAEVVSGFINDTSSFNKSHYEKSNVEVLVTKQYRAIAQSTRERFFGKVEEACYLESAFSAEEKTTILLRMASACFMVTYSNAHKTCSSFPWIFSDLILLVMASASRREMPYRQRQPSDRLPGQSAASCFITAVCQKHRP</sequence>